<dbReference type="OrthoDB" id="9796186at2"/>
<evidence type="ECO:0000256" key="1">
    <source>
        <dbReference type="ARBA" id="ARBA00023015"/>
    </source>
</evidence>
<dbReference type="STRING" id="553973.CLOHYLEM_05037"/>
<dbReference type="Gene3D" id="3.40.50.2300">
    <property type="match status" value="2"/>
</dbReference>
<protein>
    <submittedName>
        <fullName evidence="5">Transcriptional regulator, LacI family</fullName>
    </submittedName>
</protein>
<sequence>MVTLKDVAKRAGVSIATVSRVMSNSDAVADKSRQRVLEAIEELGYYSNELARGLRQEKINAVAVILPDISNPFFADMLRGIDDVLSTCNYFILFNNTDNNIKVEKKCLENMRSMALSGALVYCCHKSLDGLADSLPANSDTVFLSEGGGLNADNIHFLSFSRKETAYAAARHLYDLKRQKLLLLLSSFQQNDSDFIDGIKKAAEETGGSYCTAYSSVNEKDASRVFSCAYSDEHPDGVITESDIQAMGVLSWLHTNEINVPGDISIVGLGNSSLAQCTQPRLTSAAPSGYQIGMAGANYLLNFIQKDSGNFLRDTKTLEQMLLPNIIVRGSSKW</sequence>
<dbReference type="PANTHER" id="PTHR30146">
    <property type="entry name" value="LACI-RELATED TRANSCRIPTIONAL REPRESSOR"/>
    <property type="match status" value="1"/>
</dbReference>
<dbReference type="PROSITE" id="PS00356">
    <property type="entry name" value="HTH_LACI_1"/>
    <property type="match status" value="1"/>
</dbReference>
<comment type="caution">
    <text evidence="5">The sequence shown here is derived from an EMBL/GenBank/DDBJ whole genome shotgun (WGS) entry which is preliminary data.</text>
</comment>
<dbReference type="InterPro" id="IPR028082">
    <property type="entry name" value="Peripla_BP_I"/>
</dbReference>
<evidence type="ECO:0000256" key="2">
    <source>
        <dbReference type="ARBA" id="ARBA00023125"/>
    </source>
</evidence>
<dbReference type="Pfam" id="PF13377">
    <property type="entry name" value="Peripla_BP_3"/>
    <property type="match status" value="1"/>
</dbReference>
<dbReference type="PROSITE" id="PS50932">
    <property type="entry name" value="HTH_LACI_2"/>
    <property type="match status" value="1"/>
</dbReference>
<organism evidence="5 6">
    <name type="scientific">[Clostridium] hylemonae DSM 15053</name>
    <dbReference type="NCBI Taxonomy" id="553973"/>
    <lineage>
        <taxon>Bacteria</taxon>
        <taxon>Bacillati</taxon>
        <taxon>Bacillota</taxon>
        <taxon>Clostridia</taxon>
        <taxon>Lachnospirales</taxon>
        <taxon>Lachnospiraceae</taxon>
    </lineage>
</organism>
<dbReference type="RefSeq" id="WP_006442373.1">
    <property type="nucleotide sequence ID" value="NZ_CP036524.1"/>
</dbReference>
<keyword evidence="1" id="KW-0805">Transcription regulation</keyword>
<dbReference type="Gene3D" id="1.10.260.40">
    <property type="entry name" value="lambda repressor-like DNA-binding domains"/>
    <property type="match status" value="1"/>
</dbReference>
<dbReference type="EMBL" id="ABYI02000018">
    <property type="protein sequence ID" value="EEG75076.1"/>
    <property type="molecule type" value="Genomic_DNA"/>
</dbReference>
<dbReference type="CDD" id="cd06267">
    <property type="entry name" value="PBP1_LacI_sugar_binding-like"/>
    <property type="match status" value="1"/>
</dbReference>
<keyword evidence="2" id="KW-0238">DNA-binding</keyword>
<dbReference type="AlphaFoldDB" id="C0BYZ8"/>
<reference evidence="5" key="1">
    <citation type="submission" date="2009-02" db="EMBL/GenBank/DDBJ databases">
        <authorList>
            <person name="Fulton L."/>
            <person name="Clifton S."/>
            <person name="Fulton B."/>
            <person name="Xu J."/>
            <person name="Minx P."/>
            <person name="Pepin K.H."/>
            <person name="Johnson M."/>
            <person name="Bhonagiri V."/>
            <person name="Nash W.E."/>
            <person name="Mardis E.R."/>
            <person name="Wilson R.K."/>
        </authorList>
    </citation>
    <scope>NUCLEOTIDE SEQUENCE [LARGE SCALE GENOMIC DNA]</scope>
    <source>
        <strain evidence="5">DSM 15053</strain>
    </source>
</reference>
<dbReference type="PANTHER" id="PTHR30146:SF109">
    <property type="entry name" value="HTH-TYPE TRANSCRIPTIONAL REGULATOR GALS"/>
    <property type="match status" value="1"/>
</dbReference>
<dbReference type="PRINTS" id="PR00036">
    <property type="entry name" value="HTHLACI"/>
</dbReference>
<evidence type="ECO:0000256" key="3">
    <source>
        <dbReference type="ARBA" id="ARBA00023163"/>
    </source>
</evidence>
<gene>
    <name evidence="5" type="ORF">CLOHYLEM_05037</name>
</gene>
<accession>C0BYZ8</accession>
<keyword evidence="3" id="KW-0804">Transcription</keyword>
<dbReference type="Proteomes" id="UP000004893">
    <property type="component" value="Unassembled WGS sequence"/>
</dbReference>
<dbReference type="Pfam" id="PF00356">
    <property type="entry name" value="LacI"/>
    <property type="match status" value="1"/>
</dbReference>
<evidence type="ECO:0000313" key="6">
    <source>
        <dbReference type="Proteomes" id="UP000004893"/>
    </source>
</evidence>
<dbReference type="InterPro" id="IPR000843">
    <property type="entry name" value="HTH_LacI"/>
</dbReference>
<keyword evidence="6" id="KW-1185">Reference proteome</keyword>
<dbReference type="CDD" id="cd01392">
    <property type="entry name" value="HTH_LacI"/>
    <property type="match status" value="1"/>
</dbReference>
<dbReference type="SUPFAM" id="SSF53822">
    <property type="entry name" value="Periplasmic binding protein-like I"/>
    <property type="match status" value="1"/>
</dbReference>
<dbReference type="HOGENOM" id="CLU_037628_6_1_9"/>
<dbReference type="eggNOG" id="COG1609">
    <property type="taxonomic scope" value="Bacteria"/>
</dbReference>
<dbReference type="GO" id="GO:0003700">
    <property type="term" value="F:DNA-binding transcription factor activity"/>
    <property type="evidence" value="ECO:0007669"/>
    <property type="project" value="TreeGrafter"/>
</dbReference>
<name>C0BYZ8_9FIRM</name>
<feature type="domain" description="HTH lacI-type" evidence="4">
    <location>
        <begin position="2"/>
        <end position="56"/>
    </location>
</feature>
<evidence type="ECO:0000313" key="5">
    <source>
        <dbReference type="EMBL" id="EEG75076.1"/>
    </source>
</evidence>
<dbReference type="SUPFAM" id="SSF47413">
    <property type="entry name" value="lambda repressor-like DNA-binding domains"/>
    <property type="match status" value="1"/>
</dbReference>
<dbReference type="InterPro" id="IPR010982">
    <property type="entry name" value="Lambda_DNA-bd_dom_sf"/>
</dbReference>
<dbReference type="InterPro" id="IPR046335">
    <property type="entry name" value="LacI/GalR-like_sensor"/>
</dbReference>
<dbReference type="GO" id="GO:0000976">
    <property type="term" value="F:transcription cis-regulatory region binding"/>
    <property type="evidence" value="ECO:0007669"/>
    <property type="project" value="TreeGrafter"/>
</dbReference>
<evidence type="ECO:0000259" key="4">
    <source>
        <dbReference type="PROSITE" id="PS50932"/>
    </source>
</evidence>
<dbReference type="SMART" id="SM00354">
    <property type="entry name" value="HTH_LACI"/>
    <property type="match status" value="1"/>
</dbReference>
<proteinExistence type="predicted"/>
<reference evidence="5" key="2">
    <citation type="submission" date="2013-06" db="EMBL/GenBank/DDBJ databases">
        <title>Draft genome sequence of Clostridium hylemonae (DSM 15053).</title>
        <authorList>
            <person name="Sudarsanam P."/>
            <person name="Ley R."/>
            <person name="Guruge J."/>
            <person name="Turnbaugh P.J."/>
            <person name="Mahowald M."/>
            <person name="Liep D."/>
            <person name="Gordon J."/>
        </authorList>
    </citation>
    <scope>NUCLEOTIDE SEQUENCE</scope>
    <source>
        <strain evidence="5">DSM 15053</strain>
    </source>
</reference>